<sequence length="279" mass="30882">MATFISLNQYDLVEVAGVDAEKYLQGQLTCDVVHLAAGASTLTAHCDPKGKMNSLFRLIKLSAEQFLILMPKNLFAPLDHLKKYAVFSKVTFQVLDWQIVGLIGEKCGRIQAQIILDIDENRAILINPTPLDVTFNGDEKQWLCADIQSGLPSLSAETQNEFIPQALNLQAIEQAISFTKGCYIGQETVARAKYRGANKRGMYVLSGETAVTPKIGSEIEMQLETAWRKTGSIVSAVNFDGVLWLQVVMNNDLEEGTHFRLPEDGTVLKIESLPYSINN</sequence>
<dbReference type="Proteomes" id="UP000092740">
    <property type="component" value="Unassembled WGS sequence"/>
</dbReference>
<dbReference type="InterPro" id="IPR029043">
    <property type="entry name" value="GcvT/YgfZ_C"/>
</dbReference>
<dbReference type="SUPFAM" id="SSF103025">
    <property type="entry name" value="Folate-binding domain"/>
    <property type="match status" value="1"/>
</dbReference>
<organism evidence="2 3">
    <name type="scientific">Haemophilus parainfluenzae</name>
    <dbReference type="NCBI Taxonomy" id="729"/>
    <lineage>
        <taxon>Bacteria</taxon>
        <taxon>Pseudomonadati</taxon>
        <taxon>Pseudomonadota</taxon>
        <taxon>Gammaproteobacteria</taxon>
        <taxon>Pasteurellales</taxon>
        <taxon>Pasteurellaceae</taxon>
        <taxon>Haemophilus</taxon>
    </lineage>
</organism>
<dbReference type="Gene3D" id="3.30.70.1400">
    <property type="entry name" value="Aminomethyltransferase beta-barrel domains"/>
    <property type="match status" value="1"/>
</dbReference>
<dbReference type="InterPro" id="IPR048451">
    <property type="entry name" value="YgfZ_barrel"/>
</dbReference>
<dbReference type="PIRSF" id="PIRSF006487">
    <property type="entry name" value="GcvT"/>
    <property type="match status" value="1"/>
</dbReference>
<dbReference type="PANTHER" id="PTHR22602">
    <property type="entry name" value="TRANSFERASE CAF17, MITOCHONDRIAL-RELATED"/>
    <property type="match status" value="1"/>
</dbReference>
<protein>
    <recommendedName>
        <fullName evidence="1">tRNA-modifying protein YgfZ-like beta-barrel domain-containing protein</fullName>
    </recommendedName>
</protein>
<evidence type="ECO:0000313" key="2">
    <source>
        <dbReference type="EMBL" id="OBY51819.1"/>
    </source>
</evidence>
<dbReference type="InterPro" id="IPR017703">
    <property type="entry name" value="YgfZ/GCV_T_CS"/>
</dbReference>
<proteinExistence type="predicted"/>
<dbReference type="AlphaFoldDB" id="A0AB36E957"/>
<dbReference type="EMBL" id="MAQD01000006">
    <property type="protein sequence ID" value="OBY51819.1"/>
    <property type="molecule type" value="Genomic_DNA"/>
</dbReference>
<dbReference type="GO" id="GO:0016226">
    <property type="term" value="P:iron-sulfur cluster assembly"/>
    <property type="evidence" value="ECO:0007669"/>
    <property type="project" value="TreeGrafter"/>
</dbReference>
<gene>
    <name evidence="2" type="ORF">BBB48_06105</name>
</gene>
<comment type="caution">
    <text evidence="2">The sequence shown here is derived from an EMBL/GenBank/DDBJ whole genome shotgun (WGS) entry which is preliminary data.</text>
</comment>
<dbReference type="RefSeq" id="WP_065285863.1">
    <property type="nucleotide sequence ID" value="NZ_MAQD01000006.1"/>
</dbReference>
<reference evidence="2 3" key="1">
    <citation type="submission" date="2016-06" db="EMBL/GenBank/DDBJ databases">
        <title>Simultaneous identification of Haemophilus influenzae and Haemophilus haemolyticus using TaqMan real-time PCR.</title>
        <authorList>
            <person name="Price E.P."/>
            <person name="Sarovich D.S."/>
            <person name="Harris T."/>
            <person name="Spargo J.C."/>
            <person name="Nosworthy E."/>
            <person name="Beissbarth J."/>
            <person name="Smith-Vaughan H.C."/>
        </authorList>
    </citation>
    <scope>NUCLEOTIDE SEQUENCE [LARGE SCALE GENOMIC DNA]</scope>
    <source>
        <strain evidence="2 3">ATCC 9796</strain>
    </source>
</reference>
<accession>A0AB36E957</accession>
<dbReference type="PANTHER" id="PTHR22602:SF0">
    <property type="entry name" value="TRANSFERASE CAF17, MITOCHONDRIAL-RELATED"/>
    <property type="match status" value="1"/>
</dbReference>
<feature type="domain" description="tRNA-modifying protein YgfZ-like beta-barrel" evidence="1">
    <location>
        <begin position="198"/>
        <end position="264"/>
    </location>
</feature>
<dbReference type="Gene3D" id="2.40.30.160">
    <property type="match status" value="1"/>
</dbReference>
<name>A0AB36E957_HAEPA</name>
<dbReference type="InterPro" id="IPR045179">
    <property type="entry name" value="YgfZ/GcvT"/>
</dbReference>
<evidence type="ECO:0000313" key="3">
    <source>
        <dbReference type="Proteomes" id="UP000092740"/>
    </source>
</evidence>
<evidence type="ECO:0000259" key="1">
    <source>
        <dbReference type="Pfam" id="PF21130"/>
    </source>
</evidence>
<dbReference type="SUPFAM" id="SSF101790">
    <property type="entry name" value="Aminomethyltransferase beta-barrel domain"/>
    <property type="match status" value="1"/>
</dbReference>
<dbReference type="NCBIfam" id="TIGR03317">
    <property type="entry name" value="ygfZ_signature"/>
    <property type="match status" value="1"/>
</dbReference>
<dbReference type="Pfam" id="PF21130">
    <property type="entry name" value="YgfZ_barrel"/>
    <property type="match status" value="1"/>
</dbReference>